<evidence type="ECO:0000313" key="2">
    <source>
        <dbReference type="Proteomes" id="UP000202276"/>
    </source>
</evidence>
<dbReference type="Proteomes" id="UP000202276">
    <property type="component" value="Segment"/>
</dbReference>
<organism evidence="1 2">
    <name type="scientific">Acinetobacter phage IME-200</name>
    <dbReference type="NCBI Taxonomy" id="1735582"/>
    <lineage>
        <taxon>Viruses</taxon>
        <taxon>Duplodnaviria</taxon>
        <taxon>Heunggongvirae</taxon>
        <taxon>Uroviricota</taxon>
        <taxon>Caudoviricetes</taxon>
        <taxon>Autographivirales</taxon>
        <taxon>Autoscriptoviridae</taxon>
        <taxon>Beijerinckvirinae</taxon>
        <taxon>Friunavirus</taxon>
        <taxon>Friunavirus APK2</taxon>
        <taxon>Friunavirus IME200</taxon>
    </lineage>
</organism>
<dbReference type="EMBL" id="KT804908">
    <property type="protein sequence ID" value="ALJ97656.1"/>
    <property type="molecule type" value="Genomic_DNA"/>
</dbReference>
<dbReference type="KEGG" id="vg:26642892"/>
<dbReference type="GeneID" id="26642892"/>
<protein>
    <submittedName>
        <fullName evidence="1">Uncharacterized protein</fullName>
    </submittedName>
</protein>
<dbReference type="OrthoDB" id="23394at10239"/>
<keyword evidence="2" id="KW-1185">Reference proteome</keyword>
<proteinExistence type="predicted"/>
<reference evidence="1 2" key="1">
    <citation type="submission" date="2016-07" db="EMBL/GenBank/DDBJ databases">
        <title>Acinetobacter phage IME200 genome sequence.</title>
        <authorList>
            <person name="Liu Y."/>
            <person name="Bai C."/>
            <person name="Tong Y."/>
            <person name="Mi Z."/>
            <person name="An X."/>
            <person name="Huang Y."/>
            <person name="Li P."/>
            <person name="Yuan Y."/>
            <person name="Niu W."/>
            <person name="Liu H."/>
        </authorList>
    </citation>
    <scope>NUCLEOTIDE SEQUENCE [LARGE SCALE GENOMIC DNA]</scope>
</reference>
<evidence type="ECO:0000313" key="1">
    <source>
        <dbReference type="EMBL" id="ALJ97656.1"/>
    </source>
</evidence>
<sequence length="72" mass="7933">MKFGKVKVGMRVRIASNPNGNRAEPENLGAVGTVSYKEPASYTGKLTVLIDFGNGIIDWVNHKNLEEVKDEE</sequence>
<dbReference type="RefSeq" id="YP_009216510.1">
    <property type="nucleotide sequence ID" value="NC_028987.2"/>
</dbReference>
<accession>A0A0P0I772</accession>
<name>A0A0P0I772_9CAUD</name>